<feature type="compositionally biased region" description="Polar residues" evidence="18">
    <location>
        <begin position="74"/>
        <end position="85"/>
    </location>
</feature>
<dbReference type="Gene3D" id="3.30.40.10">
    <property type="entry name" value="Zinc/RING finger domain, C3HC4 (zinc finger)"/>
    <property type="match status" value="1"/>
</dbReference>
<feature type="region of interest" description="Disordered" evidence="18">
    <location>
        <begin position="2909"/>
        <end position="2994"/>
    </location>
</feature>
<feature type="compositionally biased region" description="Gly residues" evidence="18">
    <location>
        <begin position="3033"/>
        <end position="3042"/>
    </location>
</feature>
<dbReference type="InterPro" id="IPR036427">
    <property type="entry name" value="Bromodomain-like_sf"/>
</dbReference>
<feature type="compositionally biased region" description="Basic residues" evidence="18">
    <location>
        <begin position="1430"/>
        <end position="1442"/>
    </location>
</feature>
<keyword evidence="10" id="KW-0863">Zinc-finger</keyword>
<keyword evidence="16" id="KW-0804">Transcription</keyword>
<feature type="compositionally biased region" description="Polar residues" evidence="18">
    <location>
        <begin position="1502"/>
        <end position="1512"/>
    </location>
</feature>
<keyword evidence="15" id="KW-0010">Activator</keyword>
<feature type="region of interest" description="Disordered" evidence="18">
    <location>
        <begin position="1"/>
        <end position="474"/>
    </location>
</feature>
<dbReference type="GO" id="GO:0005654">
    <property type="term" value="C:nucleoplasm"/>
    <property type="evidence" value="ECO:0007669"/>
    <property type="project" value="TreeGrafter"/>
</dbReference>
<feature type="compositionally biased region" description="Gly residues" evidence="18">
    <location>
        <begin position="454"/>
        <end position="468"/>
    </location>
</feature>
<feature type="compositionally biased region" description="Low complexity" evidence="18">
    <location>
        <begin position="41"/>
        <end position="61"/>
    </location>
</feature>
<dbReference type="PROSITE" id="PS50014">
    <property type="entry name" value="BROMODOMAIN_2"/>
    <property type="match status" value="1"/>
</dbReference>
<dbReference type="Proteomes" id="UP000075840">
    <property type="component" value="Unassembled WGS sequence"/>
</dbReference>
<dbReference type="InterPro" id="IPR013083">
    <property type="entry name" value="Znf_RING/FYVE/PHD"/>
</dbReference>
<dbReference type="InterPro" id="IPR043319">
    <property type="entry name" value="PHD_ASH1L"/>
</dbReference>
<dbReference type="FunFam" id="3.30.40.10:FF:000113">
    <property type="entry name" value="Histone-lysine N-methyltransferase"/>
    <property type="match status" value="1"/>
</dbReference>
<evidence type="ECO:0000256" key="10">
    <source>
        <dbReference type="ARBA" id="ARBA00022771"/>
    </source>
</evidence>
<protein>
    <recommendedName>
        <fullName evidence="21">Histone-lysine N-methyltransferase</fullName>
    </recommendedName>
</protein>
<evidence type="ECO:0008006" key="21">
    <source>
        <dbReference type="Google" id="ProtNLM"/>
    </source>
</evidence>
<feature type="compositionally biased region" description="Basic residues" evidence="18">
    <location>
        <begin position="337"/>
        <end position="348"/>
    </location>
</feature>
<feature type="compositionally biased region" description="Basic residues" evidence="18">
    <location>
        <begin position="1125"/>
        <end position="1136"/>
    </location>
</feature>
<dbReference type="SUPFAM" id="SSF47370">
    <property type="entry name" value="Bromodomain"/>
    <property type="match status" value="1"/>
</dbReference>
<evidence type="ECO:0000256" key="5">
    <source>
        <dbReference type="ARBA" id="ARBA00022603"/>
    </source>
</evidence>
<feature type="compositionally biased region" description="Low complexity" evidence="18">
    <location>
        <begin position="3043"/>
        <end position="3061"/>
    </location>
</feature>
<dbReference type="FunFam" id="2.170.270.10:FF:000011">
    <property type="entry name" value="Histone-lysine N-methyltransferase"/>
    <property type="match status" value="1"/>
</dbReference>
<dbReference type="SMART" id="SM00384">
    <property type="entry name" value="AT_hook"/>
    <property type="match status" value="6"/>
</dbReference>
<dbReference type="Pfam" id="PF20826">
    <property type="entry name" value="PHD_5"/>
    <property type="match status" value="1"/>
</dbReference>
<dbReference type="InterPro" id="IPR043151">
    <property type="entry name" value="BAH_sf"/>
</dbReference>
<dbReference type="Pfam" id="PF01426">
    <property type="entry name" value="BAH"/>
    <property type="match status" value="1"/>
</dbReference>
<feature type="compositionally biased region" description="Basic residues" evidence="18">
    <location>
        <begin position="1992"/>
        <end position="2004"/>
    </location>
</feature>
<keyword evidence="8" id="KW-0479">Metal-binding</keyword>
<dbReference type="VEuPathDB" id="VectorBase:AARA001981"/>
<keyword evidence="3" id="KW-0158">Chromosome</keyword>
<feature type="compositionally biased region" description="Low complexity" evidence="18">
    <location>
        <begin position="25"/>
        <end position="34"/>
    </location>
</feature>
<dbReference type="CDD" id="cd04717">
    <property type="entry name" value="BAH_polybromo"/>
    <property type="match status" value="1"/>
</dbReference>
<dbReference type="GeneID" id="120903663"/>
<evidence type="ECO:0000256" key="8">
    <source>
        <dbReference type="ARBA" id="ARBA00022723"/>
    </source>
</evidence>
<feature type="compositionally biased region" description="Basic residues" evidence="18">
    <location>
        <begin position="240"/>
        <end position="250"/>
    </location>
</feature>
<dbReference type="InterPro" id="IPR003616">
    <property type="entry name" value="Post-SET_dom"/>
</dbReference>
<keyword evidence="4" id="KW-0597">Phosphoprotein</keyword>
<dbReference type="SUPFAM" id="SSF57903">
    <property type="entry name" value="FYVE/PHD zinc finger"/>
    <property type="match status" value="1"/>
</dbReference>
<dbReference type="GO" id="GO:0032259">
    <property type="term" value="P:methylation"/>
    <property type="evidence" value="ECO:0007669"/>
    <property type="project" value="UniProtKB-KW"/>
</dbReference>
<feature type="region of interest" description="Disordered" evidence="18">
    <location>
        <begin position="2290"/>
        <end position="2334"/>
    </location>
</feature>
<feature type="compositionally biased region" description="Low complexity" evidence="18">
    <location>
        <begin position="822"/>
        <end position="840"/>
    </location>
</feature>
<feature type="compositionally biased region" description="Pro residues" evidence="18">
    <location>
        <begin position="2646"/>
        <end position="2655"/>
    </location>
</feature>
<reference evidence="19" key="1">
    <citation type="submission" date="2022-08" db="UniProtKB">
        <authorList>
            <consortium name="EnsemblMetazoa"/>
        </authorList>
    </citation>
    <scope>IDENTIFICATION</scope>
    <source>
        <strain evidence="19">Dongola</strain>
    </source>
</reference>
<feature type="compositionally biased region" description="Low complexity" evidence="18">
    <location>
        <begin position="1692"/>
        <end position="1714"/>
    </location>
</feature>
<feature type="compositionally biased region" description="Polar residues" evidence="18">
    <location>
        <begin position="1738"/>
        <end position="1752"/>
    </location>
</feature>
<dbReference type="PROSITE" id="PS50868">
    <property type="entry name" value="POST_SET"/>
    <property type="match status" value="1"/>
</dbReference>
<keyword evidence="20" id="KW-1185">Reference proteome</keyword>
<dbReference type="InterPro" id="IPR001487">
    <property type="entry name" value="Bromodomain"/>
</dbReference>
<feature type="compositionally biased region" description="Low complexity" evidence="18">
    <location>
        <begin position="321"/>
        <end position="335"/>
    </location>
</feature>
<evidence type="ECO:0000256" key="13">
    <source>
        <dbReference type="ARBA" id="ARBA00023015"/>
    </source>
</evidence>
<feature type="region of interest" description="Disordered" evidence="18">
    <location>
        <begin position="763"/>
        <end position="782"/>
    </location>
</feature>
<feature type="region of interest" description="Disordered" evidence="18">
    <location>
        <begin position="543"/>
        <end position="748"/>
    </location>
</feature>
<keyword evidence="9" id="KW-0677">Repeat</keyword>
<feature type="compositionally biased region" description="Basic and acidic residues" evidence="18">
    <location>
        <begin position="2051"/>
        <end position="2065"/>
    </location>
</feature>
<feature type="compositionally biased region" description="Polar residues" evidence="18">
    <location>
        <begin position="3564"/>
        <end position="3573"/>
    </location>
</feature>
<dbReference type="GO" id="GO:0042800">
    <property type="term" value="F:histone H3K4 methyltransferase activity"/>
    <property type="evidence" value="ECO:0007669"/>
    <property type="project" value="TreeGrafter"/>
</dbReference>
<feature type="compositionally biased region" description="Low complexity" evidence="18">
    <location>
        <begin position="1417"/>
        <end position="1429"/>
    </location>
</feature>
<evidence type="ECO:0000256" key="11">
    <source>
        <dbReference type="ARBA" id="ARBA00022833"/>
    </source>
</evidence>
<dbReference type="Gene3D" id="1.20.920.10">
    <property type="entry name" value="Bromodomain-like"/>
    <property type="match status" value="1"/>
</dbReference>
<dbReference type="VEuPathDB" id="VectorBase:AARA21_010093"/>
<feature type="compositionally biased region" description="Polar residues" evidence="18">
    <location>
        <begin position="628"/>
        <end position="637"/>
    </location>
</feature>
<feature type="compositionally biased region" description="Polar residues" evidence="18">
    <location>
        <begin position="2210"/>
        <end position="2219"/>
    </location>
</feature>
<feature type="compositionally biased region" description="Acidic residues" evidence="18">
    <location>
        <begin position="1141"/>
        <end position="1153"/>
    </location>
</feature>
<feature type="compositionally biased region" description="Polar residues" evidence="18">
    <location>
        <begin position="678"/>
        <end position="707"/>
    </location>
</feature>
<dbReference type="PROSITE" id="PS51215">
    <property type="entry name" value="AWS"/>
    <property type="match status" value="1"/>
</dbReference>
<dbReference type="Gene3D" id="2.30.30.490">
    <property type="match status" value="1"/>
</dbReference>
<evidence type="ECO:0000256" key="4">
    <source>
        <dbReference type="ARBA" id="ARBA00022553"/>
    </source>
</evidence>
<keyword evidence="6" id="KW-0808">Transferase</keyword>
<sequence>MTIVKSNTADAAGTNPADNAKSPLSSSSSSSSSSDSDDGSDSSSDSDSSSASTSKTSSKQSSGGGGGGGVPQEKPQQFSVMSSDSAGLRMKIAIPRSQSNATPTPSPTASLGSNHQHQQLMQQDSLPSGGSAAADRRQKNAENVLGGERASPAGLVLPAGSSTKVDSFKDGATKKGSNTAKSAMVAAVEASSTRARAPPTAQQRVSSEGGGSKALTATAASRKQGSRMLPDDKREERGRTMHTKARKRRSSSGNDGSSAGRTKKSVSESDSSSASSSFSSCTSNSDSDTSSTAGDNSNHHHQQQQDDKAKQTVGGGRHARTASSAAVASGSAIAAGKKQKILKRKKASRTATSSSSDEEDEEDLPSGRSGSKSGTANRTNEFTSSDSSSSDEDGKAFAAMRTKAKSLQSTKGSGKDGNGLLTLTDGSAGGLLLNRPPLSTSTPAKQHGAFPPTLGGGMSSAGDGGLTAEGGSCSSDNELPALVSAAIRRVESGSDAESIRGLSAPTQQYTSSLLRDFVVKTQMLGTVGGSGAGAMPAGVSGSAANSAGGGGGGGGGSPSSSSSSSSSSGSSSSSSSSSMEEGADPAIGSAGPGPGGGGGGGVAAFELDVRKIKTESPVPSTLPPASVGRNTPLVNGLTTGGMKTTDLPVPAPAPKRRGRPPKSSLQAAPAPPPAARPTGSSRSVTIPTVSESPDSGILSTHSSTGSPKTDKTRSASHLRSTVGATGSSTSSRRSKSEARGSASSASSAILSAGGAAYAAISVLPAPPGAAGSGSRTSGAAASSYALTSCLDRNTYATERVLYPPRGPKKRGVGRPPKKDTAAHQQPAGAGRGGPANDPAARSQQQAEDRLDPHWQKIDISKKFHEPRLSGYKSDGGHSTICCSKRLASQSGYISDYGGVGASSGRSRLSGYKSDFSSRSRRSCSRAGGYRSDYGRAKSCGYRSDCSTRHRKQVRRKRRKKIGSHQQSQQQQHHNQHDHQHHNNNLSDRKNYNASSDGGGGGGSTKSASVGELEIMFMAGLTLGSTSDEDSSSTSSSTSSSSAESRESLFTDHSGVDRGANSSSGADKVKRATSGRGRKANVATTKPNAKLPRTPRKPTPPKTVAKGRGAAKAPRGRPPSSTTIDRRRKANHAKHGSNKLDSDDEDEDEEEEAELVVKRRFGDRVRTKPLQPAPKDPPTKPSVAATASVALKQKSSALVKKPGQRGRPPGVKKQPGGTGSTATAAALPAGKTLGSLDVLLAPKNSTAPVLPVNNFDRVVASMSGSSKQQPGSSEAKKSSIYTFSSTTVAPKNAFAAFLLRGAAADDAAKDDAEEGGRLLGVKKLPLSKANVIKNSEECSRRFQKSTSSFALGGIAGSVDLLARIADGTIPKASPTKSVCSKRSRRKSCASDRLEVMSVKSYGVIGSCGKIRQRRLSTMSRCSSRSAGSRHAAARMRRRKKRLRSMSVAPGTTAEMVSGGGGGNGGTAGGAASSSGLDLKLNVEIDRLSESFSGMCRIVGGTVNNEAGQASSGAGRSVSPPEEATATNAPAAATPTSGKGHQTKRSVKKRKASEHVTDSPSTAGGANAPGGGGGGAAALGNGGGAGGGGGTGKRRNKKTVPTQSPDDHKLPLKKRHYLLTPGEKGNNSDNNSGVDEVKTGSSGGNGGGVGGSSATAAGSNVDSGNSSTSGATGSGSGSANSSFTGSHTVLNPCAFASGARSSANSAATGSSISGAATKAVTPKKRHLLKSPEPGPVPTDTELQLQIKSSDSPLTIVNGGGASGTVGDAGSSPSDGHTVGRKAAVDGAVGGSPSNAAGQANPPVAGSKKKTNRQQEGSSISSSTVSRERQATGASGQTGTTSESSAGPQHRSTPPARPSVIQSSGSVHPAASSGAYSASSAGPPPGVFEPTVDLELVIPPPSSIPSLIAKVEMLDSPRLGGKDAAAAAGAIGSSSSGPSGNVATKLESEELQVLTAAQRKAAGLGAGSALLATISTASASSEKVLEKLLTKTGAHHLLMKKKRKKPNRTGFPTVKKKKKKLPENDPLDDGLSVLDLKPEVGPDLFDSSNLTRHVPSEAEKTRMKERQQQHHPSTGKHAACDRVPKEGEPTDCFIERHTGVGRPRLSVVSLEKLQGKLPLPGGGSRDVATTPPATGGRGRKSVINPLAAEHQLAAHRSRGLRDEPSAAAAGTVGRKGKKRQEVPKPLPETAVGKRQKASMDTEIRSAKERNRSKSVSVASEQLPNIVRLSETLSKGAAAKENKENSRLPPGRPPSAAKRAGKEPATSAETSPQDDAAGVIRRTRSSSVALDPSEVKKLHHHHHHHHEAEHESAGKGASQSSTPVRPHSGGIAALHNEDSTSLDSMPLLKRLHSRSISRMQSVITPTVVIEPIATSPKTPGRPRGRPRTTSPITATETPNSPTATAGPGRGRPRTALALTGNPSAASMQRTPASPLSSPSPTVAAAERTAGRKKQRLDGRKSVPPGLAEPIESARLATRVTASKSVTPTPPVGTVIPTRLKRGKSDETLRAQQLEKPTKKPRKELPGSAEPSPETAAHLSKRSAIASPIVEPVDPEETAHVLQPASSTEELEHDPLPPDEGPSDFLRLTDTPSPTSSGEARELAMGGAAAGGRGAGTSKKLPRKKYITAGLFSDCYKDDGTTGGEGRSGPKTPPETLLPPPAYCERFLRRTVRDFQLPYDLWWLQENGKLPGRNSVPSWNYRKIRTNVYYDVKANPSTDNNTQCNCKPDSGCQDDCLNRMVYTECVPEQCPCGDRCRNTCIQRHEYAPGLERFMTEEKGWGIRSRERISKGTFIMEYLGEVVTEREFKERMRTMYLNDTHHYCLNLDGGLVIDGHRMGSDCRFVNHSCAPNCEMQKWSVNGLFRMALFAMRDIPPNEELCYDYNFSLFNPSEGQPCRCGSEQCRGVIGGKSQRIKPIPLGSSGGGAGGPGGTGGQRNASEAGADTDASKAAGADGTAGGNGASGALVVELSPRSAARSRKRQAKKNQPIVHLNGTPLPTFHPPSVKERALIAEHHCFLLRNLNKIRRQKERAATLASAGGGGNGGAGAAATESGGQGAAAGSDQTAGGSGKPSLASQISALRCPRNIRTRGLAFVEDDPELEKTARIAVALKDICTEIATLKDDKGVPFISKLQLPSKKKTPLYYERIPKPIDLAQIETNIEQGVYRMPKVFEEDLLIMLSNAIKYYGINSPEGIASEALKSHYYTCKQQQVPKLQAYIGEENELLRGFVPKKEPAEDAVPPKPKRGRRQEQPEDIIRCICGLFKDEGLMIQCSKCLVWQHIECTKADPAVENYLCEKCDPREVNYEIPLNEFTEEGYQYYVSLMRGKLQIRQTDTVYVLRDIPMSPDPKNPNAPVRKHTYETIGKIEYSECDIFRVESLWKDKEGRRFVYGHHYLRPHETYHEPTRRFYPNEVMRVPLYEVIPIELVVDRCWVLDPITFCKGRPVDSSEPHVYICELRVDKSARLFSKISRHSHPVCMKSYAFHKFEQKLKIAKTFAPHDLGSLAHLLSIRDKQKKGSKKDEGSGGQTAAGSGAGGSSGFGGAGGSHSGGSKKMTPIIQLLPPPPKTGLNTDRSTLAVQPPTGGAKPTRTKTLAEKRNRLEQVLARLMQKLTLNPNALPVVDISYLLTGRGARLRRTNNSTPVPII</sequence>
<feature type="compositionally biased region" description="Low complexity" evidence="18">
    <location>
        <begin position="1650"/>
        <end position="1684"/>
    </location>
</feature>
<dbReference type="InterPro" id="IPR001214">
    <property type="entry name" value="SET_dom"/>
</dbReference>
<dbReference type="PROSITE" id="PS51038">
    <property type="entry name" value="BAH"/>
    <property type="match status" value="1"/>
</dbReference>
<feature type="region of interest" description="Disordered" evidence="18">
    <location>
        <begin position="1023"/>
        <end position="1225"/>
    </location>
</feature>
<feature type="compositionally biased region" description="Basic residues" evidence="18">
    <location>
        <begin position="948"/>
        <end position="962"/>
    </location>
</feature>
<dbReference type="RefSeq" id="XP_040169544.1">
    <property type="nucleotide sequence ID" value="XM_040313610.1"/>
</dbReference>
<feature type="compositionally biased region" description="Low complexity" evidence="18">
    <location>
        <begin position="558"/>
        <end position="589"/>
    </location>
</feature>
<feature type="compositionally biased region" description="Polar residues" evidence="18">
    <location>
        <begin position="251"/>
        <end position="260"/>
    </location>
</feature>
<feature type="compositionally biased region" description="Polar residues" evidence="18">
    <location>
        <begin position="2388"/>
        <end position="2399"/>
    </location>
</feature>
<proteinExistence type="predicted"/>
<dbReference type="PANTHER" id="PTHR46147">
    <property type="entry name" value="HISTONE-LYSINE N-METHYLTRANSFERASE ASH1"/>
    <property type="match status" value="1"/>
</dbReference>
<feature type="region of interest" description="Disordered" evidence="18">
    <location>
        <begin position="1417"/>
        <end position="1472"/>
    </location>
</feature>
<feature type="compositionally biased region" description="Basic and acidic residues" evidence="18">
    <location>
        <begin position="1043"/>
        <end position="1055"/>
    </location>
</feature>
<dbReference type="CDD" id="cd15548">
    <property type="entry name" value="PHD_ASH1L"/>
    <property type="match status" value="1"/>
</dbReference>
<feature type="region of interest" description="Disordered" evidence="18">
    <location>
        <begin position="898"/>
        <end position="1007"/>
    </location>
</feature>
<evidence type="ECO:0000256" key="15">
    <source>
        <dbReference type="ARBA" id="ARBA00023159"/>
    </source>
</evidence>
<dbReference type="InterPro" id="IPR006560">
    <property type="entry name" value="AWS_dom"/>
</dbReference>
<keyword evidence="7" id="KW-0949">S-adenosyl-L-methionine</keyword>
<dbReference type="GO" id="GO:0008270">
    <property type="term" value="F:zinc ion binding"/>
    <property type="evidence" value="ECO:0007669"/>
    <property type="project" value="UniProtKB-KW"/>
</dbReference>
<dbReference type="PROSITE" id="PS01359">
    <property type="entry name" value="ZF_PHD_1"/>
    <property type="match status" value="1"/>
</dbReference>
<keyword evidence="14" id="KW-0103">Bromodomain</keyword>
<dbReference type="InterPro" id="IPR011011">
    <property type="entry name" value="Znf_FYVE_PHD"/>
</dbReference>
<feature type="compositionally biased region" description="Gly residues" evidence="18">
    <location>
        <begin position="590"/>
        <end position="602"/>
    </location>
</feature>
<dbReference type="Pfam" id="PF00439">
    <property type="entry name" value="Bromodomain"/>
    <property type="match status" value="1"/>
</dbReference>
<evidence type="ECO:0000256" key="12">
    <source>
        <dbReference type="ARBA" id="ARBA00022853"/>
    </source>
</evidence>
<feature type="compositionally biased region" description="Basic residues" evidence="18">
    <location>
        <begin position="1539"/>
        <end position="1550"/>
    </location>
</feature>
<name>A0A182HL51_ANOAR</name>
<evidence type="ECO:0000256" key="2">
    <source>
        <dbReference type="ARBA" id="ARBA00004286"/>
    </source>
</evidence>
<feature type="region of interest" description="Disordered" evidence="18">
    <location>
        <begin position="2112"/>
        <end position="2276"/>
    </location>
</feature>
<feature type="region of interest" description="Disordered" evidence="18">
    <location>
        <begin position="2366"/>
        <end position="2614"/>
    </location>
</feature>
<feature type="compositionally biased region" description="Low complexity" evidence="18">
    <location>
        <begin position="2427"/>
        <end position="2441"/>
    </location>
</feature>
<dbReference type="InterPro" id="IPR017956">
    <property type="entry name" value="AT_hook_DNA-bd_motif"/>
</dbReference>
<evidence type="ECO:0000256" key="7">
    <source>
        <dbReference type="ARBA" id="ARBA00022691"/>
    </source>
</evidence>
<feature type="compositionally biased region" description="Low complexity" evidence="18">
    <location>
        <begin position="1866"/>
        <end position="1878"/>
    </location>
</feature>
<feature type="compositionally biased region" description="Low complexity" evidence="18">
    <location>
        <begin position="719"/>
        <end position="731"/>
    </location>
</feature>
<dbReference type="GO" id="GO:0005694">
    <property type="term" value="C:chromosome"/>
    <property type="evidence" value="ECO:0007669"/>
    <property type="project" value="UniProtKB-SubCell"/>
</dbReference>
<dbReference type="SMART" id="SM00249">
    <property type="entry name" value="PHD"/>
    <property type="match status" value="1"/>
</dbReference>
<dbReference type="GO" id="GO:0003682">
    <property type="term" value="F:chromatin binding"/>
    <property type="evidence" value="ECO:0007669"/>
    <property type="project" value="InterPro"/>
</dbReference>
<feature type="compositionally biased region" description="Low complexity" evidence="18">
    <location>
        <begin position="268"/>
        <end position="292"/>
    </location>
</feature>
<dbReference type="EMBL" id="APCN01000881">
    <property type="status" value="NOT_ANNOTATED_CDS"/>
    <property type="molecule type" value="Genomic_DNA"/>
</dbReference>
<keyword evidence="12" id="KW-0156">Chromatin regulator</keyword>
<feature type="region of interest" description="Disordered" evidence="18">
    <location>
        <begin position="2632"/>
        <end position="2655"/>
    </location>
</feature>
<feature type="region of interest" description="Disordered" evidence="18">
    <location>
        <begin position="796"/>
        <end position="852"/>
    </location>
</feature>
<feature type="compositionally biased region" description="Gly residues" evidence="18">
    <location>
        <begin position="2916"/>
        <end position="2929"/>
    </location>
</feature>
<feature type="compositionally biased region" description="Basic and acidic residues" evidence="18">
    <location>
        <begin position="229"/>
        <end position="239"/>
    </location>
</feature>
<feature type="compositionally biased region" description="Low complexity" evidence="18">
    <location>
        <begin position="2936"/>
        <end position="2949"/>
    </location>
</feature>
<evidence type="ECO:0000313" key="19">
    <source>
        <dbReference type="EnsemblMetazoa" id="AARA001981-PA"/>
    </source>
</evidence>
<dbReference type="SMART" id="SM00439">
    <property type="entry name" value="BAH"/>
    <property type="match status" value="1"/>
</dbReference>
<evidence type="ECO:0000313" key="20">
    <source>
        <dbReference type="Proteomes" id="UP000075840"/>
    </source>
</evidence>
<dbReference type="Gene3D" id="2.170.270.10">
    <property type="entry name" value="SET domain"/>
    <property type="match status" value="1"/>
</dbReference>
<feature type="region of interest" description="Disordered" evidence="18">
    <location>
        <begin position="1992"/>
        <end position="2081"/>
    </location>
</feature>
<dbReference type="RefSeq" id="XP_040171178.1">
    <property type="nucleotide sequence ID" value="XM_040315244.1"/>
</dbReference>
<keyword evidence="17" id="KW-0539">Nucleus</keyword>
<feature type="compositionally biased region" description="Polar residues" evidence="18">
    <location>
        <begin position="190"/>
        <end position="206"/>
    </location>
</feature>
<dbReference type="RefSeq" id="XP_040170339.1">
    <property type="nucleotide sequence ID" value="XM_040314405.1"/>
</dbReference>
<feature type="region of interest" description="Disordered" evidence="18">
    <location>
        <begin position="3508"/>
        <end position="3585"/>
    </location>
</feature>
<feature type="compositionally biased region" description="Gly residues" evidence="18">
    <location>
        <begin position="1456"/>
        <end position="1467"/>
    </location>
</feature>
<accession>A0A182HL51</accession>
<evidence type="ECO:0000256" key="9">
    <source>
        <dbReference type="ARBA" id="ARBA00022737"/>
    </source>
</evidence>
<feature type="compositionally biased region" description="Pro residues" evidence="18">
    <location>
        <begin position="1170"/>
        <end position="1179"/>
    </location>
</feature>
<evidence type="ECO:0000256" key="18">
    <source>
        <dbReference type="SAM" id="MobiDB-lite"/>
    </source>
</evidence>
<feature type="compositionally biased region" description="Gly residues" evidence="18">
    <location>
        <begin position="1639"/>
        <end position="1649"/>
    </location>
</feature>
<evidence type="ECO:0000256" key="14">
    <source>
        <dbReference type="ARBA" id="ARBA00023117"/>
    </source>
</evidence>
<organism evidence="19 20">
    <name type="scientific">Anopheles arabiensis</name>
    <name type="common">Mosquito</name>
    <dbReference type="NCBI Taxonomy" id="7173"/>
    <lineage>
        <taxon>Eukaryota</taxon>
        <taxon>Metazoa</taxon>
        <taxon>Ecdysozoa</taxon>
        <taxon>Arthropoda</taxon>
        <taxon>Hexapoda</taxon>
        <taxon>Insecta</taxon>
        <taxon>Pterygota</taxon>
        <taxon>Neoptera</taxon>
        <taxon>Endopterygota</taxon>
        <taxon>Diptera</taxon>
        <taxon>Nematocera</taxon>
        <taxon>Culicoidea</taxon>
        <taxon>Culicidae</taxon>
        <taxon>Anophelinae</taxon>
        <taxon>Anopheles</taxon>
    </lineage>
</organism>
<evidence type="ECO:0000256" key="17">
    <source>
        <dbReference type="ARBA" id="ARBA00023242"/>
    </source>
</evidence>
<dbReference type="GO" id="GO:0003677">
    <property type="term" value="F:DNA binding"/>
    <property type="evidence" value="ECO:0007669"/>
    <property type="project" value="InterPro"/>
</dbReference>
<dbReference type="InterPro" id="IPR001025">
    <property type="entry name" value="BAH_dom"/>
</dbReference>
<feature type="compositionally biased region" description="Low complexity" evidence="18">
    <location>
        <begin position="1101"/>
        <end position="1112"/>
    </location>
</feature>
<dbReference type="PANTHER" id="PTHR46147:SF3">
    <property type="entry name" value="HISTONE-LYSINE N-METHYLTRANSFERASE ASH1"/>
    <property type="match status" value="1"/>
</dbReference>
<dbReference type="SMART" id="SM00570">
    <property type="entry name" value="AWS"/>
    <property type="match status" value="1"/>
</dbReference>
<evidence type="ECO:0000256" key="6">
    <source>
        <dbReference type="ARBA" id="ARBA00022679"/>
    </source>
</evidence>
<dbReference type="Pfam" id="PF17907">
    <property type="entry name" value="AWS"/>
    <property type="match status" value="1"/>
</dbReference>
<evidence type="ECO:0000256" key="1">
    <source>
        <dbReference type="ARBA" id="ARBA00004123"/>
    </source>
</evidence>
<dbReference type="EnsemblMetazoa" id="AARA001981-RA">
    <property type="protein sequence ID" value="AARA001981-PA"/>
    <property type="gene ID" value="AARA001981"/>
</dbReference>
<feature type="compositionally biased region" description="Low complexity" evidence="18">
    <location>
        <begin position="768"/>
        <end position="782"/>
    </location>
</feature>
<feature type="compositionally biased region" description="Basic and acidic residues" evidence="18">
    <location>
        <begin position="1154"/>
        <end position="1165"/>
    </location>
</feature>
<dbReference type="KEGG" id="aara:120903663"/>
<dbReference type="PROSITE" id="PS50280">
    <property type="entry name" value="SET"/>
    <property type="match status" value="1"/>
</dbReference>
<feature type="compositionally biased region" description="Gly residues" evidence="18">
    <location>
        <begin position="1565"/>
        <end position="1589"/>
    </location>
</feature>
<feature type="compositionally biased region" description="Basic and acidic residues" evidence="18">
    <location>
        <begin position="2194"/>
        <end position="2208"/>
    </location>
</feature>
<dbReference type="RefSeq" id="XP_040172041.1">
    <property type="nucleotide sequence ID" value="XM_040316107.1"/>
</dbReference>
<dbReference type="InterPro" id="IPR001965">
    <property type="entry name" value="Znf_PHD"/>
</dbReference>
<dbReference type="CDD" id="cd19174">
    <property type="entry name" value="SET_ASH1L"/>
    <property type="match status" value="1"/>
</dbReference>
<feature type="region of interest" description="Disordered" evidence="18">
    <location>
        <begin position="3029"/>
        <end position="3068"/>
    </location>
</feature>
<dbReference type="CDD" id="cd05525">
    <property type="entry name" value="Bromo_ASH1"/>
    <property type="match status" value="1"/>
</dbReference>
<evidence type="ECO:0000256" key="16">
    <source>
        <dbReference type="ARBA" id="ARBA00023163"/>
    </source>
</evidence>
<keyword evidence="13" id="KW-0805">Transcription regulation</keyword>
<keyword evidence="5" id="KW-0489">Methyltransferase</keyword>
<dbReference type="InterPro" id="IPR019786">
    <property type="entry name" value="Zinc_finger_PHD-type_CS"/>
</dbReference>
<dbReference type="GO" id="GO:0006355">
    <property type="term" value="P:regulation of DNA-templated transcription"/>
    <property type="evidence" value="ECO:0007669"/>
    <property type="project" value="TreeGrafter"/>
</dbReference>
<dbReference type="SMART" id="SM00508">
    <property type="entry name" value="PostSET"/>
    <property type="match status" value="1"/>
</dbReference>
<feature type="compositionally biased region" description="Low complexity" evidence="18">
    <location>
        <begin position="1518"/>
        <end position="1534"/>
    </location>
</feature>
<feature type="compositionally biased region" description="Low complexity" evidence="18">
    <location>
        <begin position="1031"/>
        <end position="1042"/>
    </location>
</feature>
<dbReference type="CTD" id="40133"/>
<dbReference type="InterPro" id="IPR043320">
    <property type="entry name" value="Bromo_ASH1L"/>
</dbReference>
<feature type="compositionally biased region" description="Polar residues" evidence="18">
    <location>
        <begin position="96"/>
        <end position="128"/>
    </location>
</feature>
<dbReference type="SMART" id="SM00317">
    <property type="entry name" value="SET"/>
    <property type="match status" value="1"/>
</dbReference>
<feature type="compositionally biased region" description="Gly residues" evidence="18">
    <location>
        <begin position="3520"/>
        <end position="3544"/>
    </location>
</feature>
<keyword evidence="11" id="KW-0862">Zinc</keyword>
<feature type="compositionally biased region" description="Low complexity" evidence="18">
    <location>
        <begin position="1815"/>
        <end position="1844"/>
    </location>
</feature>
<dbReference type="InterPro" id="IPR046341">
    <property type="entry name" value="SET_dom_sf"/>
</dbReference>
<dbReference type="SUPFAM" id="SSF82199">
    <property type="entry name" value="SET domain"/>
    <property type="match status" value="1"/>
</dbReference>
<feature type="compositionally biased region" description="Polar residues" evidence="18">
    <location>
        <begin position="368"/>
        <end position="383"/>
    </location>
</feature>
<feature type="compositionally biased region" description="Gly residues" evidence="18">
    <location>
        <begin position="547"/>
        <end position="557"/>
    </location>
</feature>
<feature type="compositionally biased region" description="Polar residues" evidence="18">
    <location>
        <begin position="2416"/>
        <end position="2426"/>
    </location>
</feature>
<comment type="subcellular location">
    <subcellularLocation>
        <location evidence="2">Chromosome</location>
    </subcellularLocation>
    <subcellularLocation>
        <location evidence="1">Nucleus</location>
    </subcellularLocation>
</comment>
<feature type="compositionally biased region" description="Low complexity" evidence="18">
    <location>
        <begin position="739"/>
        <end position="748"/>
    </location>
</feature>
<feature type="region of interest" description="Disordered" evidence="18">
    <location>
        <begin position="1502"/>
        <end position="1881"/>
    </location>
</feature>
<dbReference type="Pfam" id="PF00856">
    <property type="entry name" value="SET"/>
    <property type="match status" value="1"/>
</dbReference>
<evidence type="ECO:0000256" key="3">
    <source>
        <dbReference type="ARBA" id="ARBA00022454"/>
    </source>
</evidence>